<dbReference type="InterPro" id="IPR052226">
    <property type="entry name" value="UPF0332_toxin"/>
</dbReference>
<organism evidence="4 5">
    <name type="scientific">Candidatus Eisenbergiella pullistercoris</name>
    <dbReference type="NCBI Taxonomy" id="2838555"/>
    <lineage>
        <taxon>Bacteria</taxon>
        <taxon>Bacillati</taxon>
        <taxon>Bacillota</taxon>
        <taxon>Clostridia</taxon>
        <taxon>Lachnospirales</taxon>
        <taxon>Lachnospiraceae</taxon>
        <taxon>Eisenbergiella</taxon>
    </lineage>
</organism>
<comment type="caution">
    <text evidence="4">The sequence shown here is derived from an EMBL/GenBank/DDBJ whole genome shotgun (WGS) entry which is preliminary data.</text>
</comment>
<keyword evidence="2" id="KW-0175">Coiled coil</keyword>
<dbReference type="InterPro" id="IPR007842">
    <property type="entry name" value="HEPN_dom"/>
</dbReference>
<dbReference type="Proteomes" id="UP000824007">
    <property type="component" value="Unassembled WGS sequence"/>
</dbReference>
<accession>A0A9D1YUG8</accession>
<gene>
    <name evidence="4" type="ORF">H9831_12085</name>
</gene>
<evidence type="ECO:0000313" key="5">
    <source>
        <dbReference type="Proteomes" id="UP000824007"/>
    </source>
</evidence>
<dbReference type="EMBL" id="DXDD01000146">
    <property type="protein sequence ID" value="HIY61397.1"/>
    <property type="molecule type" value="Genomic_DNA"/>
</dbReference>
<evidence type="ECO:0000313" key="4">
    <source>
        <dbReference type="EMBL" id="HIY61397.1"/>
    </source>
</evidence>
<dbReference type="AlphaFoldDB" id="A0A9D1YUG8"/>
<dbReference type="Pfam" id="PF05168">
    <property type="entry name" value="HEPN"/>
    <property type="match status" value="1"/>
</dbReference>
<protein>
    <submittedName>
        <fullName evidence="4">HEPN domain-containing protein</fullName>
    </submittedName>
</protein>
<evidence type="ECO:0000259" key="3">
    <source>
        <dbReference type="Pfam" id="PF05168"/>
    </source>
</evidence>
<evidence type="ECO:0000256" key="1">
    <source>
        <dbReference type="ARBA" id="ARBA00038248"/>
    </source>
</evidence>
<proteinExistence type="inferred from homology"/>
<reference evidence="4" key="1">
    <citation type="journal article" date="2021" name="PeerJ">
        <title>Extensive microbial diversity within the chicken gut microbiome revealed by metagenomics and culture.</title>
        <authorList>
            <person name="Gilroy R."/>
            <person name="Ravi A."/>
            <person name="Getino M."/>
            <person name="Pursley I."/>
            <person name="Horton D.L."/>
            <person name="Alikhan N.F."/>
            <person name="Baker D."/>
            <person name="Gharbi K."/>
            <person name="Hall N."/>
            <person name="Watson M."/>
            <person name="Adriaenssens E.M."/>
            <person name="Foster-Nyarko E."/>
            <person name="Jarju S."/>
            <person name="Secka A."/>
            <person name="Antonio M."/>
            <person name="Oren A."/>
            <person name="Chaudhuri R.R."/>
            <person name="La Ragione R."/>
            <person name="Hildebrand F."/>
            <person name="Pallen M.J."/>
        </authorList>
    </citation>
    <scope>NUCLEOTIDE SEQUENCE</scope>
    <source>
        <strain evidence="4">ChiSxjej3B15-24422</strain>
    </source>
</reference>
<sequence length="154" mass="18010">MDREYYLELARVRMDRAKELLEESKELLERESYKSANNRAFYAMEKALKALLATEEIEVSTHSGGLKQFNFVFIFKGDGTFTPEDYQKIAKAEQIRNISDYDDFYIASKEEARQQVETAVYLVQKIDSYINDKYKEHEMTYSDSTAVCNGKSIY</sequence>
<dbReference type="SUPFAM" id="SSF81593">
    <property type="entry name" value="Nucleotidyltransferase substrate binding subunit/domain"/>
    <property type="match status" value="1"/>
</dbReference>
<evidence type="ECO:0000256" key="2">
    <source>
        <dbReference type="SAM" id="Coils"/>
    </source>
</evidence>
<dbReference type="PANTHER" id="PTHR36565:SF1">
    <property type="entry name" value="UPF0332 PROTEIN TM_1000"/>
    <property type="match status" value="1"/>
</dbReference>
<feature type="coiled-coil region" evidence="2">
    <location>
        <begin position="7"/>
        <end position="34"/>
    </location>
</feature>
<dbReference type="PANTHER" id="PTHR36565">
    <property type="entry name" value="UPF0332 PROTEIN TM_1000"/>
    <property type="match status" value="1"/>
</dbReference>
<reference evidence="4" key="2">
    <citation type="submission" date="2021-04" db="EMBL/GenBank/DDBJ databases">
        <authorList>
            <person name="Gilroy R."/>
        </authorList>
    </citation>
    <scope>NUCLEOTIDE SEQUENCE</scope>
    <source>
        <strain evidence="4">ChiSxjej3B15-24422</strain>
    </source>
</reference>
<name>A0A9D1YUG8_9FIRM</name>
<feature type="domain" description="HEPN" evidence="3">
    <location>
        <begin position="11"/>
        <end position="124"/>
    </location>
</feature>
<comment type="similarity">
    <text evidence="1">Belongs to the UPF0332 family.</text>
</comment>
<dbReference type="Gene3D" id="1.20.120.330">
    <property type="entry name" value="Nucleotidyltransferases domain 2"/>
    <property type="match status" value="1"/>
</dbReference>